<accession>A0A918LXB8</accession>
<reference evidence="1" key="1">
    <citation type="journal article" date="2014" name="Int. J. Syst. Evol. Microbiol.">
        <title>Complete genome sequence of Corynebacterium casei LMG S-19264T (=DSM 44701T), isolated from a smear-ripened cheese.</title>
        <authorList>
            <consortium name="US DOE Joint Genome Institute (JGI-PGF)"/>
            <person name="Walter F."/>
            <person name="Albersmeier A."/>
            <person name="Kalinowski J."/>
            <person name="Ruckert C."/>
        </authorList>
    </citation>
    <scope>NUCLEOTIDE SEQUENCE</scope>
    <source>
        <strain evidence="1">JCM 4125</strain>
    </source>
</reference>
<gene>
    <name evidence="1" type="ORF">GCM10010226_46500</name>
</gene>
<evidence type="ECO:0000313" key="1">
    <source>
        <dbReference type="EMBL" id="GGT63551.1"/>
    </source>
</evidence>
<dbReference type="AlphaFoldDB" id="A0A918LXB8"/>
<evidence type="ECO:0000313" key="2">
    <source>
        <dbReference type="Proteomes" id="UP000646776"/>
    </source>
</evidence>
<reference evidence="1" key="2">
    <citation type="submission" date="2020-09" db="EMBL/GenBank/DDBJ databases">
        <authorList>
            <person name="Sun Q."/>
            <person name="Ohkuma M."/>
        </authorList>
    </citation>
    <scope>NUCLEOTIDE SEQUENCE</scope>
    <source>
        <strain evidence="1">JCM 4125</strain>
    </source>
</reference>
<organism evidence="1 2">
    <name type="scientific">Streptomyces phaeofaciens</name>
    <dbReference type="NCBI Taxonomy" id="68254"/>
    <lineage>
        <taxon>Bacteria</taxon>
        <taxon>Bacillati</taxon>
        <taxon>Actinomycetota</taxon>
        <taxon>Actinomycetes</taxon>
        <taxon>Kitasatosporales</taxon>
        <taxon>Streptomycetaceae</taxon>
        <taxon>Streptomyces</taxon>
    </lineage>
</organism>
<sequence>MPAQRYADPVQGGPQAGRLTLRGGGFGFRDVALLDVYHGVIAAGAGSAVVVPGLRCGHPRPRAGVRARTGVVGACRLRSGHLKALPVSRLLLSVAFRSRPLHGCALAAGDLSRFATLARTPPGGFPAG</sequence>
<name>A0A918LXB8_9ACTN</name>
<dbReference type="EMBL" id="BMSA01000014">
    <property type="protein sequence ID" value="GGT63551.1"/>
    <property type="molecule type" value="Genomic_DNA"/>
</dbReference>
<proteinExistence type="predicted"/>
<comment type="caution">
    <text evidence="1">The sequence shown here is derived from an EMBL/GenBank/DDBJ whole genome shotgun (WGS) entry which is preliminary data.</text>
</comment>
<protein>
    <submittedName>
        <fullName evidence="1">Uncharacterized protein</fullName>
    </submittedName>
</protein>
<keyword evidence="2" id="KW-1185">Reference proteome</keyword>
<dbReference type="Proteomes" id="UP000646776">
    <property type="component" value="Unassembled WGS sequence"/>
</dbReference>